<feature type="transmembrane region" description="Helical" evidence="1">
    <location>
        <begin position="120"/>
        <end position="144"/>
    </location>
</feature>
<evidence type="ECO:0000256" key="1">
    <source>
        <dbReference type="SAM" id="Phobius"/>
    </source>
</evidence>
<keyword evidence="1" id="KW-1133">Transmembrane helix</keyword>
<dbReference type="EMBL" id="JBHRSW010000017">
    <property type="protein sequence ID" value="MFC3122057.1"/>
    <property type="molecule type" value="Genomic_DNA"/>
</dbReference>
<comment type="caution">
    <text evidence="2">The sequence shown here is derived from an EMBL/GenBank/DDBJ whole genome shotgun (WGS) entry which is preliminary data.</text>
</comment>
<keyword evidence="3" id="KW-1185">Reference proteome</keyword>
<reference evidence="3" key="1">
    <citation type="journal article" date="2019" name="Int. J. Syst. Evol. Microbiol.">
        <title>The Global Catalogue of Microorganisms (GCM) 10K type strain sequencing project: providing services to taxonomists for standard genome sequencing and annotation.</title>
        <authorList>
            <consortium name="The Broad Institute Genomics Platform"/>
            <consortium name="The Broad Institute Genome Sequencing Center for Infectious Disease"/>
            <person name="Wu L."/>
            <person name="Ma J."/>
        </authorList>
    </citation>
    <scope>NUCLEOTIDE SEQUENCE [LARGE SCALE GENOMIC DNA]</scope>
    <source>
        <strain evidence="3">KCTC 52473</strain>
    </source>
</reference>
<evidence type="ECO:0000313" key="3">
    <source>
        <dbReference type="Proteomes" id="UP001595478"/>
    </source>
</evidence>
<proteinExistence type="predicted"/>
<name>A0ABV7FP15_9ALTE</name>
<feature type="transmembrane region" description="Helical" evidence="1">
    <location>
        <begin position="212"/>
        <end position="231"/>
    </location>
</feature>
<evidence type="ECO:0008006" key="4">
    <source>
        <dbReference type="Google" id="ProtNLM"/>
    </source>
</evidence>
<feature type="transmembrane region" description="Helical" evidence="1">
    <location>
        <begin position="167"/>
        <end position="191"/>
    </location>
</feature>
<gene>
    <name evidence="2" type="ORF">ACFOHL_10525</name>
</gene>
<feature type="transmembrane region" description="Helical" evidence="1">
    <location>
        <begin position="57"/>
        <end position="75"/>
    </location>
</feature>
<keyword evidence="1" id="KW-0812">Transmembrane</keyword>
<feature type="transmembrane region" description="Helical" evidence="1">
    <location>
        <begin position="81"/>
        <end position="108"/>
    </location>
</feature>
<protein>
    <recommendedName>
        <fullName evidence="4">Integral membrane protein</fullName>
    </recommendedName>
</protein>
<dbReference type="Proteomes" id="UP001595478">
    <property type="component" value="Unassembled WGS sequence"/>
</dbReference>
<feature type="transmembrane region" description="Helical" evidence="1">
    <location>
        <begin position="6"/>
        <end position="24"/>
    </location>
</feature>
<organism evidence="2 3">
    <name type="scientific">Agaribacter flavus</name>
    <dbReference type="NCBI Taxonomy" id="1902781"/>
    <lineage>
        <taxon>Bacteria</taxon>
        <taxon>Pseudomonadati</taxon>
        <taxon>Pseudomonadota</taxon>
        <taxon>Gammaproteobacteria</taxon>
        <taxon>Alteromonadales</taxon>
        <taxon>Alteromonadaceae</taxon>
        <taxon>Agaribacter</taxon>
    </lineage>
</organism>
<sequence>MIGPALAVIQISLFYAVVLSELVLQVQKHRLINRALIHGEIRYQTEQNGEQASAFRLLGLFVILLVVMLATSILSNSVMSIPAALFILSIAGIGAFSSYGSACFPLIVGAFKGVKEEQQVIAIYMFLNYLGRLIISAGTIYLLVNLTSMLSTLDDINQLYTRVSESLVGIFSAVVLYLCFIKTLMISLPTNAKRQVEHLSFVLEENKHNAQVLKTYCALAIIVVIATVAVIEGTL</sequence>
<keyword evidence="1" id="KW-0472">Membrane</keyword>
<accession>A0ABV7FP15</accession>
<dbReference type="RefSeq" id="WP_376920191.1">
    <property type="nucleotide sequence ID" value="NZ_JBHRSW010000017.1"/>
</dbReference>
<evidence type="ECO:0000313" key="2">
    <source>
        <dbReference type="EMBL" id="MFC3122057.1"/>
    </source>
</evidence>